<dbReference type="GO" id="GO:0015385">
    <property type="term" value="F:sodium:proton antiporter activity"/>
    <property type="evidence" value="ECO:0007669"/>
    <property type="project" value="TreeGrafter"/>
</dbReference>
<evidence type="ECO:0000256" key="3">
    <source>
        <dbReference type="ARBA" id="ARBA00022448"/>
    </source>
</evidence>
<comment type="subcellular location">
    <subcellularLocation>
        <location evidence="1">Cell membrane</location>
        <topology evidence="1">Multi-pass membrane protein</topology>
    </subcellularLocation>
</comment>
<evidence type="ECO:0000256" key="4">
    <source>
        <dbReference type="ARBA" id="ARBA00022475"/>
    </source>
</evidence>
<gene>
    <name evidence="9" type="ORF">SAMN05216241_102290</name>
</gene>
<organism evidence="9 10">
    <name type="scientific">Limimonas halophila</name>
    <dbReference type="NCBI Taxonomy" id="1082479"/>
    <lineage>
        <taxon>Bacteria</taxon>
        <taxon>Pseudomonadati</taxon>
        <taxon>Pseudomonadota</taxon>
        <taxon>Alphaproteobacteria</taxon>
        <taxon>Rhodospirillales</taxon>
        <taxon>Rhodovibrionaceae</taxon>
        <taxon>Limimonas</taxon>
    </lineage>
</organism>
<evidence type="ECO:0000256" key="8">
    <source>
        <dbReference type="SAM" id="Phobius"/>
    </source>
</evidence>
<dbReference type="PANTHER" id="PTHR34702">
    <property type="entry name" value="NA(+)/H(+) ANTIPORTER SUBUNIT F1"/>
    <property type="match status" value="1"/>
</dbReference>
<keyword evidence="10" id="KW-1185">Reference proteome</keyword>
<dbReference type="InterPro" id="IPR007208">
    <property type="entry name" value="MrpF/PhaF-like"/>
</dbReference>
<name>A0A1G7NSW2_9PROT</name>
<evidence type="ECO:0000256" key="5">
    <source>
        <dbReference type="ARBA" id="ARBA00022692"/>
    </source>
</evidence>
<dbReference type="STRING" id="1082479.SAMN05216241_102290"/>
<dbReference type="OrthoDB" id="9800226at2"/>
<dbReference type="Proteomes" id="UP000199415">
    <property type="component" value="Unassembled WGS sequence"/>
</dbReference>
<dbReference type="GO" id="GO:0005886">
    <property type="term" value="C:plasma membrane"/>
    <property type="evidence" value="ECO:0007669"/>
    <property type="project" value="UniProtKB-SubCell"/>
</dbReference>
<proteinExistence type="inferred from homology"/>
<protein>
    <submittedName>
        <fullName evidence="9">Multicomponent Na+:H+ antiporter subunit F</fullName>
    </submittedName>
</protein>
<comment type="similarity">
    <text evidence="2">Belongs to the CPA3 antiporters (TC 2.A.63) subunit F family.</text>
</comment>
<keyword evidence="7 8" id="KW-0472">Membrane</keyword>
<dbReference type="EMBL" id="FNCE01000002">
    <property type="protein sequence ID" value="SDF77007.1"/>
    <property type="molecule type" value="Genomic_DNA"/>
</dbReference>
<evidence type="ECO:0000256" key="7">
    <source>
        <dbReference type="ARBA" id="ARBA00023136"/>
    </source>
</evidence>
<dbReference type="Pfam" id="PF04066">
    <property type="entry name" value="MrpF_PhaF"/>
    <property type="match status" value="1"/>
</dbReference>
<sequence>MSPFFGSNGFLGIAVAISLVLVVAALLLTLVRLVRGPSLADRVVALDMLAILAIGFIALRVLATGETLYLEIAIALGLVAFLATVFFARLIERRGGELDHGYDSLGGRDGGREG</sequence>
<feature type="transmembrane region" description="Helical" evidence="8">
    <location>
        <begin position="43"/>
        <end position="62"/>
    </location>
</feature>
<evidence type="ECO:0000313" key="10">
    <source>
        <dbReference type="Proteomes" id="UP000199415"/>
    </source>
</evidence>
<dbReference type="PANTHER" id="PTHR34702:SF1">
    <property type="entry name" value="NA(+)_H(+) ANTIPORTER SUBUNIT F"/>
    <property type="match status" value="1"/>
</dbReference>
<reference evidence="9 10" key="1">
    <citation type="submission" date="2016-10" db="EMBL/GenBank/DDBJ databases">
        <authorList>
            <person name="de Groot N.N."/>
        </authorList>
    </citation>
    <scope>NUCLEOTIDE SEQUENCE [LARGE SCALE GENOMIC DNA]</scope>
    <source>
        <strain evidence="9 10">DSM 25584</strain>
    </source>
</reference>
<evidence type="ECO:0000256" key="2">
    <source>
        <dbReference type="ARBA" id="ARBA00009212"/>
    </source>
</evidence>
<accession>A0A1G7NSW2</accession>
<evidence type="ECO:0000256" key="6">
    <source>
        <dbReference type="ARBA" id="ARBA00022989"/>
    </source>
</evidence>
<keyword evidence="3" id="KW-0813">Transport</keyword>
<evidence type="ECO:0000313" key="9">
    <source>
        <dbReference type="EMBL" id="SDF77007.1"/>
    </source>
</evidence>
<keyword evidence="6 8" id="KW-1133">Transmembrane helix</keyword>
<keyword evidence="4" id="KW-1003">Cell membrane</keyword>
<keyword evidence="5 8" id="KW-0812">Transmembrane</keyword>
<feature type="transmembrane region" description="Helical" evidence="8">
    <location>
        <begin position="12"/>
        <end position="31"/>
    </location>
</feature>
<feature type="transmembrane region" description="Helical" evidence="8">
    <location>
        <begin position="68"/>
        <end position="88"/>
    </location>
</feature>
<dbReference type="AlphaFoldDB" id="A0A1G7NSW2"/>
<evidence type="ECO:0000256" key="1">
    <source>
        <dbReference type="ARBA" id="ARBA00004651"/>
    </source>
</evidence>
<dbReference type="RefSeq" id="WP_090018914.1">
    <property type="nucleotide sequence ID" value="NZ_FNCE01000002.1"/>
</dbReference>